<dbReference type="AlphaFoldDB" id="A0A7W4QDY3"/>
<accession>A0A7W4QDY3</accession>
<dbReference type="Proteomes" id="UP000587477">
    <property type="component" value="Chromosome"/>
</dbReference>
<organism evidence="1 2">
    <name type="scientific">Bacillus velezensis</name>
    <dbReference type="NCBI Taxonomy" id="492670"/>
    <lineage>
        <taxon>Bacteria</taxon>
        <taxon>Bacillati</taxon>
        <taxon>Bacillota</taxon>
        <taxon>Bacilli</taxon>
        <taxon>Bacillales</taxon>
        <taxon>Bacillaceae</taxon>
        <taxon>Bacillus</taxon>
        <taxon>Bacillus amyloliquefaciens group</taxon>
    </lineage>
</organism>
<name>A0A7W4QDY3_BACVE</name>
<sequence>MKIILFHEFYCILWKVNVCLVYEVLQFIQKIQFIFRRDKHDGTKRKAYIRDC</sequence>
<proteinExistence type="predicted"/>
<evidence type="ECO:0000313" key="1">
    <source>
        <dbReference type="EMBL" id="QOY25532.1"/>
    </source>
</evidence>
<evidence type="ECO:0000313" key="2">
    <source>
        <dbReference type="Proteomes" id="UP000587477"/>
    </source>
</evidence>
<reference evidence="2" key="1">
    <citation type="submission" date="2020-10" db="EMBL/GenBank/DDBJ databases">
        <title>Complete genome sequence of Bacillus velezensis NST6.</title>
        <authorList>
            <person name="Choi J."/>
        </authorList>
    </citation>
    <scope>NUCLEOTIDE SEQUENCE [LARGE SCALE GENOMIC DNA]</scope>
    <source>
        <strain evidence="2">NST6</strain>
    </source>
</reference>
<protein>
    <submittedName>
        <fullName evidence="1">Uncharacterized protein</fullName>
    </submittedName>
</protein>
<gene>
    <name evidence="1" type="ORF">BACVE_000461</name>
</gene>
<dbReference type="EMBL" id="CP063687">
    <property type="protein sequence ID" value="QOY25532.1"/>
    <property type="molecule type" value="Genomic_DNA"/>
</dbReference>